<evidence type="ECO:0000256" key="1">
    <source>
        <dbReference type="SAM" id="Phobius"/>
    </source>
</evidence>
<dbReference type="Proteomes" id="UP000234681">
    <property type="component" value="Chromosome 4"/>
</dbReference>
<reference evidence="2 3" key="1">
    <citation type="submission" date="2005-09" db="EMBL/GenBank/DDBJ databases">
        <authorList>
            <person name="Mural R.J."/>
            <person name="Li P.W."/>
            <person name="Adams M.D."/>
            <person name="Amanatides P.G."/>
            <person name="Baden-Tillson H."/>
            <person name="Barnstead M."/>
            <person name="Chin S.H."/>
            <person name="Dew I."/>
            <person name="Evans C.A."/>
            <person name="Ferriera S."/>
            <person name="Flanigan M."/>
            <person name="Fosler C."/>
            <person name="Glodek A."/>
            <person name="Gu Z."/>
            <person name="Holt R.A."/>
            <person name="Jennings D."/>
            <person name="Kraft C.L."/>
            <person name="Lu F."/>
            <person name="Nguyen T."/>
            <person name="Nusskern D.R."/>
            <person name="Pfannkoch C.M."/>
            <person name="Sitter C."/>
            <person name="Sutton G.G."/>
            <person name="Venter J.C."/>
            <person name="Wang Z."/>
            <person name="Woodage T."/>
            <person name="Zheng X.H."/>
            <person name="Zhong F."/>
        </authorList>
    </citation>
    <scope>NUCLEOTIDE SEQUENCE [LARGE SCALE GENOMIC DNA]</scope>
    <source>
        <strain>BN</strain>
        <strain evidence="3">Sprague-Dawley</strain>
    </source>
</reference>
<organism evidence="2 3">
    <name type="scientific">Rattus norvegicus</name>
    <name type="common">Rat</name>
    <dbReference type="NCBI Taxonomy" id="10116"/>
    <lineage>
        <taxon>Eukaryota</taxon>
        <taxon>Metazoa</taxon>
        <taxon>Chordata</taxon>
        <taxon>Craniata</taxon>
        <taxon>Vertebrata</taxon>
        <taxon>Euteleostomi</taxon>
        <taxon>Mammalia</taxon>
        <taxon>Eutheria</taxon>
        <taxon>Euarchontoglires</taxon>
        <taxon>Glires</taxon>
        <taxon>Rodentia</taxon>
        <taxon>Myomorpha</taxon>
        <taxon>Muroidea</taxon>
        <taxon>Muridae</taxon>
        <taxon>Murinae</taxon>
        <taxon>Rattus</taxon>
    </lineage>
</organism>
<keyword evidence="1" id="KW-1133">Transmembrane helix</keyword>
<evidence type="ECO:0000313" key="3">
    <source>
        <dbReference type="Proteomes" id="UP000234681"/>
    </source>
</evidence>
<evidence type="ECO:0000313" key="4">
    <source>
        <dbReference type="RGD" id="621083"/>
    </source>
</evidence>
<evidence type="ECO:0000313" key="2">
    <source>
        <dbReference type="EMBL" id="EDM01810.1"/>
    </source>
</evidence>
<keyword evidence="2" id="KW-0195">Cyclin</keyword>
<gene>
    <name evidence="2 4" type="primary">Ccnd2</name>
    <name evidence="2" type="ORF">rCG_29846</name>
</gene>
<sequence>MHARGSAMKNSGKQLGDLPLSHSTFRNRTFLLVGSLHHEHWPVSLSLALTPQLRMVSEVFLGLSLWCTWMVFVSPSLVLYSLWWPASAVLGQGVCVWC</sequence>
<dbReference type="AlphaFoldDB" id="A6ILX5"/>
<proteinExistence type="predicted"/>
<name>A6ILX5_RAT</name>
<dbReference type="EMBL" id="CH473964">
    <property type="protein sequence ID" value="EDM01810.1"/>
    <property type="molecule type" value="Genomic_DNA"/>
</dbReference>
<keyword evidence="1" id="KW-0812">Transmembrane</keyword>
<protein>
    <submittedName>
        <fullName evidence="2">Cyclin D2, isoform CRA_a</fullName>
    </submittedName>
</protein>
<dbReference type="RGD" id="621083">
    <property type="gene designation" value="Ccnd2"/>
</dbReference>
<keyword evidence="1" id="KW-0472">Membrane</keyword>
<accession>A6ILX5</accession>
<feature type="transmembrane region" description="Helical" evidence="1">
    <location>
        <begin position="59"/>
        <end position="83"/>
    </location>
</feature>
<dbReference type="OrthoDB" id="306099at2759"/>